<comment type="caution">
    <text evidence="1">The sequence shown here is derived from an EMBL/GenBank/DDBJ whole genome shotgun (WGS) entry which is preliminary data.</text>
</comment>
<dbReference type="Proteomes" id="UP000663881">
    <property type="component" value="Unassembled WGS sequence"/>
</dbReference>
<gene>
    <name evidence="1" type="ORF">OKA104_LOCUS47896</name>
</gene>
<name>A0A820JV60_9BILA</name>
<sequence length="180" mass="21087">MDEYRQVLLDEIEWIVDVATIYHLEICEHDFFIGAIIEIMNLSPDLDSLKLSSIKLPTTTLLSIEEREEISFIVDNNEITKVYLEKMNKFDDVLFLIDLFPELKYLQIGCTSDIDINLFLQIILMKIHNKTDSNLHLLAISIPTADDSMMERIQNIIDCKSLLFNYTIKRTYDTIFLQMK</sequence>
<evidence type="ECO:0000313" key="1">
    <source>
        <dbReference type="EMBL" id="CAF4333512.1"/>
    </source>
</evidence>
<organism evidence="1 2">
    <name type="scientific">Adineta steineri</name>
    <dbReference type="NCBI Taxonomy" id="433720"/>
    <lineage>
        <taxon>Eukaryota</taxon>
        <taxon>Metazoa</taxon>
        <taxon>Spiralia</taxon>
        <taxon>Gnathifera</taxon>
        <taxon>Rotifera</taxon>
        <taxon>Eurotatoria</taxon>
        <taxon>Bdelloidea</taxon>
        <taxon>Adinetida</taxon>
        <taxon>Adinetidae</taxon>
        <taxon>Adineta</taxon>
    </lineage>
</organism>
<evidence type="ECO:0000313" key="2">
    <source>
        <dbReference type="Proteomes" id="UP000663881"/>
    </source>
</evidence>
<accession>A0A820JV60</accession>
<dbReference type="AlphaFoldDB" id="A0A820JV60"/>
<reference evidence="1" key="1">
    <citation type="submission" date="2021-02" db="EMBL/GenBank/DDBJ databases">
        <authorList>
            <person name="Nowell W R."/>
        </authorList>
    </citation>
    <scope>NUCLEOTIDE SEQUENCE</scope>
</reference>
<protein>
    <submittedName>
        <fullName evidence="1">Uncharacterized protein</fullName>
    </submittedName>
</protein>
<dbReference type="EMBL" id="CAJOAY010019808">
    <property type="protein sequence ID" value="CAF4333512.1"/>
    <property type="molecule type" value="Genomic_DNA"/>
</dbReference>
<proteinExistence type="predicted"/>